<feature type="transmembrane region" description="Helical" evidence="12">
    <location>
        <begin position="418"/>
        <end position="439"/>
    </location>
</feature>
<evidence type="ECO:0000256" key="2">
    <source>
        <dbReference type="ARBA" id="ARBA00008240"/>
    </source>
</evidence>
<dbReference type="InterPro" id="IPR036259">
    <property type="entry name" value="MFS_trans_sf"/>
</dbReference>
<organism evidence="14 15">
    <name type="scientific">Amycolatopsis taiwanensis</name>
    <dbReference type="NCBI Taxonomy" id="342230"/>
    <lineage>
        <taxon>Bacteria</taxon>
        <taxon>Bacillati</taxon>
        <taxon>Actinomycetota</taxon>
        <taxon>Actinomycetes</taxon>
        <taxon>Pseudonocardiales</taxon>
        <taxon>Pseudonocardiaceae</taxon>
        <taxon>Amycolatopsis</taxon>
    </lineage>
</organism>
<dbReference type="Gene3D" id="1.20.1250.20">
    <property type="entry name" value="MFS general substrate transporter like domains"/>
    <property type="match status" value="2"/>
</dbReference>
<evidence type="ECO:0000256" key="9">
    <source>
        <dbReference type="ARBA" id="ARBA00037295"/>
    </source>
</evidence>
<keyword evidence="4" id="KW-1003">Cell membrane</keyword>
<evidence type="ECO:0000256" key="3">
    <source>
        <dbReference type="ARBA" id="ARBA00022448"/>
    </source>
</evidence>
<feature type="domain" description="Major facilitator superfamily (MFS) profile" evidence="13">
    <location>
        <begin position="34"/>
        <end position="446"/>
    </location>
</feature>
<dbReference type="RefSeq" id="WP_027941866.1">
    <property type="nucleotide sequence ID" value="NZ_BSTI01000009.1"/>
</dbReference>
<dbReference type="GO" id="GO:0015293">
    <property type="term" value="F:symporter activity"/>
    <property type="evidence" value="ECO:0007669"/>
    <property type="project" value="UniProtKB-KW"/>
</dbReference>
<dbReference type="PANTHER" id="PTHR43045:SF1">
    <property type="entry name" value="SHIKIMATE TRANSPORTER"/>
    <property type="match status" value="1"/>
</dbReference>
<comment type="function">
    <text evidence="9">May be a proton symporter involved in the uptake of osmolytes such as proline and glycine betaine.</text>
</comment>
<dbReference type="FunFam" id="1.20.1250.20:FF:000001">
    <property type="entry name" value="Dicarboxylate MFS transporter"/>
    <property type="match status" value="1"/>
</dbReference>
<feature type="transmembrane region" description="Helical" evidence="12">
    <location>
        <begin position="294"/>
        <end position="315"/>
    </location>
</feature>
<comment type="caution">
    <text evidence="14">The sequence shown here is derived from an EMBL/GenBank/DDBJ whole genome shotgun (WGS) entry which is preliminary data.</text>
</comment>
<protein>
    <recommendedName>
        <fullName evidence="10">Putative proline/betaine transporter</fullName>
    </recommendedName>
</protein>
<keyword evidence="6" id="KW-0769">Symport</keyword>
<feature type="transmembrane region" description="Helical" evidence="12">
    <location>
        <begin position="172"/>
        <end position="195"/>
    </location>
</feature>
<feature type="transmembrane region" description="Helical" evidence="12">
    <location>
        <begin position="72"/>
        <end position="94"/>
    </location>
</feature>
<evidence type="ECO:0000256" key="7">
    <source>
        <dbReference type="ARBA" id="ARBA00022989"/>
    </source>
</evidence>
<sequence length="455" mass="48145">MTYSPGDSAYPVPSSTATEGGSPAGSAKTQLRRVIGGSVVGTTIEWYDFFVYASAAGLVFSKQFFPSLDGTAALLASFATLGVSFVARPIGGIVAGHVGDRLGRKAVLVATLLLMGISTVGVGLLPGYDSIGVAAPVLLVFLRLLQGFSAGGEWGGAALMSVEHAPAGRRGLFGSFPQIGVPLGLLLANLVFFTISSTTSKEQFQSWGWRIPFLLSVVLIAVGFFVRARVSESPVFDELRDRRSRSSAPLVQLFRTNTRELLVAIGLFIGNNMIGYILIAFINSYGTKTLGLSSSTMLLIGIVGAVAWGVFTLLAGQWSDSWGRRRTYLVGTIAMAAWTFPFFLLFDTRSIPLMLLAVIALAFGLGLTYGPQAAAYAELFPTAIRYSGVSFAYSIGAILGGGFAPLLATWLIQVTGTSLSVSAYMLLVCLITLIAVLALRERPAAEREAFVLATD</sequence>
<gene>
    <name evidence="14" type="ORF">Atai01_44610</name>
</gene>
<comment type="subcellular location">
    <subcellularLocation>
        <location evidence="1">Cell membrane</location>
        <topology evidence="1">Multi-pass membrane protein</topology>
    </subcellularLocation>
</comment>
<keyword evidence="3" id="KW-0813">Transport</keyword>
<dbReference type="AlphaFoldDB" id="A0A9W6R5B4"/>
<keyword evidence="15" id="KW-1185">Reference proteome</keyword>
<feature type="region of interest" description="Disordered" evidence="11">
    <location>
        <begin position="1"/>
        <end position="26"/>
    </location>
</feature>
<evidence type="ECO:0000256" key="6">
    <source>
        <dbReference type="ARBA" id="ARBA00022847"/>
    </source>
</evidence>
<feature type="transmembrane region" description="Helical" evidence="12">
    <location>
        <begin position="351"/>
        <end position="370"/>
    </location>
</feature>
<dbReference type="PANTHER" id="PTHR43045">
    <property type="entry name" value="SHIKIMATE TRANSPORTER"/>
    <property type="match status" value="1"/>
</dbReference>
<name>A0A9W6R5B4_9PSEU</name>
<keyword evidence="5 12" id="KW-0812">Transmembrane</keyword>
<accession>A0A9W6R5B4</accession>
<evidence type="ECO:0000256" key="1">
    <source>
        <dbReference type="ARBA" id="ARBA00004651"/>
    </source>
</evidence>
<dbReference type="CDD" id="cd17369">
    <property type="entry name" value="MFS_ShiA_like"/>
    <property type="match status" value="1"/>
</dbReference>
<feature type="transmembrane region" description="Helical" evidence="12">
    <location>
        <begin position="106"/>
        <end position="125"/>
    </location>
</feature>
<feature type="transmembrane region" description="Helical" evidence="12">
    <location>
        <begin position="207"/>
        <end position="226"/>
    </location>
</feature>
<dbReference type="GO" id="GO:0005886">
    <property type="term" value="C:plasma membrane"/>
    <property type="evidence" value="ECO:0007669"/>
    <property type="project" value="UniProtKB-SubCell"/>
</dbReference>
<dbReference type="InterPro" id="IPR005829">
    <property type="entry name" value="Sugar_transporter_CS"/>
</dbReference>
<evidence type="ECO:0000256" key="4">
    <source>
        <dbReference type="ARBA" id="ARBA00022475"/>
    </source>
</evidence>
<proteinExistence type="inferred from homology"/>
<comment type="similarity">
    <text evidence="2">Belongs to the major facilitator superfamily. Metabolite:H+ Symporter (MHS) family (TC 2.A.1.6) family.</text>
</comment>
<evidence type="ECO:0000256" key="8">
    <source>
        <dbReference type="ARBA" id="ARBA00023136"/>
    </source>
</evidence>
<feature type="transmembrane region" description="Helical" evidence="12">
    <location>
        <begin position="391"/>
        <end position="412"/>
    </location>
</feature>
<dbReference type="InterPro" id="IPR020846">
    <property type="entry name" value="MFS_dom"/>
</dbReference>
<reference evidence="14" key="1">
    <citation type="submission" date="2023-03" db="EMBL/GenBank/DDBJ databases">
        <title>Amycolatopsis taiwanensis NBRC 103393.</title>
        <authorList>
            <person name="Ichikawa N."/>
            <person name="Sato H."/>
            <person name="Tonouchi N."/>
        </authorList>
    </citation>
    <scope>NUCLEOTIDE SEQUENCE</scope>
    <source>
        <strain evidence="14">NBRC 103393</strain>
    </source>
</reference>
<evidence type="ECO:0000256" key="5">
    <source>
        <dbReference type="ARBA" id="ARBA00022692"/>
    </source>
</evidence>
<dbReference type="Proteomes" id="UP001165136">
    <property type="component" value="Unassembled WGS sequence"/>
</dbReference>
<dbReference type="PROSITE" id="PS50850">
    <property type="entry name" value="MFS"/>
    <property type="match status" value="1"/>
</dbReference>
<evidence type="ECO:0000256" key="10">
    <source>
        <dbReference type="ARBA" id="ARBA00039918"/>
    </source>
</evidence>
<dbReference type="PROSITE" id="PS00216">
    <property type="entry name" value="SUGAR_TRANSPORT_1"/>
    <property type="match status" value="1"/>
</dbReference>
<evidence type="ECO:0000256" key="12">
    <source>
        <dbReference type="SAM" id="Phobius"/>
    </source>
</evidence>
<evidence type="ECO:0000313" key="14">
    <source>
        <dbReference type="EMBL" id="GLY67842.1"/>
    </source>
</evidence>
<feature type="transmembrane region" description="Helical" evidence="12">
    <location>
        <begin position="261"/>
        <end position="282"/>
    </location>
</feature>
<evidence type="ECO:0000256" key="11">
    <source>
        <dbReference type="SAM" id="MobiDB-lite"/>
    </source>
</evidence>
<keyword evidence="8 12" id="KW-0472">Membrane</keyword>
<evidence type="ECO:0000313" key="15">
    <source>
        <dbReference type="Proteomes" id="UP001165136"/>
    </source>
</evidence>
<dbReference type="InterPro" id="IPR011701">
    <property type="entry name" value="MFS"/>
</dbReference>
<dbReference type="Pfam" id="PF07690">
    <property type="entry name" value="MFS_1"/>
    <property type="match status" value="1"/>
</dbReference>
<dbReference type="SUPFAM" id="SSF103473">
    <property type="entry name" value="MFS general substrate transporter"/>
    <property type="match status" value="1"/>
</dbReference>
<dbReference type="EMBL" id="BSTI01000009">
    <property type="protein sequence ID" value="GLY67842.1"/>
    <property type="molecule type" value="Genomic_DNA"/>
</dbReference>
<evidence type="ECO:0000259" key="13">
    <source>
        <dbReference type="PROSITE" id="PS50850"/>
    </source>
</evidence>
<keyword evidence="7 12" id="KW-1133">Transmembrane helix</keyword>
<feature type="transmembrane region" description="Helical" evidence="12">
    <location>
        <begin position="327"/>
        <end position="345"/>
    </location>
</feature>